<keyword evidence="8 9" id="KW-0539">Nucleus</keyword>
<comment type="similarity">
    <text evidence="2">Belongs to the paired homeobox family.</text>
</comment>
<dbReference type="PROSITE" id="PS50071">
    <property type="entry name" value="HOMEOBOX_2"/>
    <property type="match status" value="1"/>
</dbReference>
<dbReference type="InterPro" id="IPR036388">
    <property type="entry name" value="WH-like_DNA-bd_sf"/>
</dbReference>
<organism evidence="13 14">
    <name type="scientific">Ditylenchus dipsaci</name>
    <dbReference type="NCBI Taxonomy" id="166011"/>
    <lineage>
        <taxon>Eukaryota</taxon>
        <taxon>Metazoa</taxon>
        <taxon>Ecdysozoa</taxon>
        <taxon>Nematoda</taxon>
        <taxon>Chromadorea</taxon>
        <taxon>Rhabditida</taxon>
        <taxon>Tylenchina</taxon>
        <taxon>Tylenchomorpha</taxon>
        <taxon>Sphaerularioidea</taxon>
        <taxon>Anguinidae</taxon>
        <taxon>Anguininae</taxon>
        <taxon>Ditylenchus</taxon>
    </lineage>
</organism>
<dbReference type="GO" id="GO:0005634">
    <property type="term" value="C:nucleus"/>
    <property type="evidence" value="ECO:0007669"/>
    <property type="project" value="UniProtKB-SubCell"/>
</dbReference>
<keyword evidence="9 10" id="KW-0371">Homeobox</keyword>
<keyword evidence="7" id="KW-0804">Transcription</keyword>
<keyword evidence="5" id="KW-0805">Transcription regulation</keyword>
<protein>
    <submittedName>
        <fullName evidence="14">Paired box' domain protein</fullName>
    </submittedName>
</protein>
<evidence type="ECO:0000256" key="4">
    <source>
        <dbReference type="ARBA" id="ARBA00022724"/>
    </source>
</evidence>
<evidence type="ECO:0000256" key="8">
    <source>
        <dbReference type="ARBA" id="ARBA00023242"/>
    </source>
</evidence>
<dbReference type="Gene3D" id="1.10.10.10">
    <property type="entry name" value="Winged helix-like DNA-binding domain superfamily/Winged helix DNA-binding domain"/>
    <property type="match status" value="2"/>
</dbReference>
<dbReference type="CDD" id="cd00086">
    <property type="entry name" value="homeodomain"/>
    <property type="match status" value="1"/>
</dbReference>
<evidence type="ECO:0000256" key="1">
    <source>
        <dbReference type="ARBA" id="ARBA00004123"/>
    </source>
</evidence>
<dbReference type="GO" id="GO:0000981">
    <property type="term" value="F:DNA-binding transcription factor activity, RNA polymerase II-specific"/>
    <property type="evidence" value="ECO:0007669"/>
    <property type="project" value="TreeGrafter"/>
</dbReference>
<dbReference type="GO" id="GO:0000978">
    <property type="term" value="F:RNA polymerase II cis-regulatory region sequence-specific DNA binding"/>
    <property type="evidence" value="ECO:0007669"/>
    <property type="project" value="TreeGrafter"/>
</dbReference>
<evidence type="ECO:0000256" key="6">
    <source>
        <dbReference type="ARBA" id="ARBA00023125"/>
    </source>
</evidence>
<dbReference type="WBParaSite" id="jg24862">
    <property type="protein sequence ID" value="jg24862"/>
    <property type="gene ID" value="jg24862"/>
</dbReference>
<evidence type="ECO:0000256" key="7">
    <source>
        <dbReference type="ARBA" id="ARBA00023163"/>
    </source>
</evidence>
<dbReference type="InterPro" id="IPR009057">
    <property type="entry name" value="Homeodomain-like_sf"/>
</dbReference>
<dbReference type="SMART" id="SM00351">
    <property type="entry name" value="PAX"/>
    <property type="match status" value="1"/>
</dbReference>
<dbReference type="PANTHER" id="PTHR45636">
    <property type="entry name" value="PAIRED BOX PROTEIN PAX-6-RELATED-RELATED"/>
    <property type="match status" value="1"/>
</dbReference>
<dbReference type="AlphaFoldDB" id="A0A915E1D7"/>
<dbReference type="InterPro" id="IPR001523">
    <property type="entry name" value="Paired_dom"/>
</dbReference>
<keyword evidence="6 9" id="KW-0238">DNA-binding</keyword>
<feature type="DNA-binding region" description="Homeobox" evidence="9">
    <location>
        <begin position="252"/>
        <end position="301"/>
    </location>
</feature>
<evidence type="ECO:0000259" key="12">
    <source>
        <dbReference type="PROSITE" id="PS51057"/>
    </source>
</evidence>
<evidence type="ECO:0000256" key="5">
    <source>
        <dbReference type="ARBA" id="ARBA00023015"/>
    </source>
</evidence>
<dbReference type="Pfam" id="PF00046">
    <property type="entry name" value="Homeodomain"/>
    <property type="match status" value="1"/>
</dbReference>
<comment type="subcellular location">
    <subcellularLocation>
        <location evidence="1 9 10">Nucleus</location>
    </subcellularLocation>
</comment>
<dbReference type="PRINTS" id="PR00027">
    <property type="entry name" value="PAIREDBOX"/>
</dbReference>
<evidence type="ECO:0000259" key="11">
    <source>
        <dbReference type="PROSITE" id="PS50071"/>
    </source>
</evidence>
<keyword evidence="3" id="KW-0217">Developmental protein</keyword>
<dbReference type="Gene3D" id="1.10.10.60">
    <property type="entry name" value="Homeodomain-like"/>
    <property type="match status" value="1"/>
</dbReference>
<dbReference type="SUPFAM" id="SSF46689">
    <property type="entry name" value="Homeodomain-like"/>
    <property type="match status" value="3"/>
</dbReference>
<feature type="domain" description="Paired" evidence="12">
    <location>
        <begin position="52"/>
        <end position="203"/>
    </location>
</feature>
<evidence type="ECO:0000256" key="10">
    <source>
        <dbReference type="RuleBase" id="RU000682"/>
    </source>
</evidence>
<evidence type="ECO:0000313" key="13">
    <source>
        <dbReference type="Proteomes" id="UP000887574"/>
    </source>
</evidence>
<dbReference type="PANTHER" id="PTHR45636:SF49">
    <property type="entry name" value="PAIRED BOX PROTEIN 3 HOMOLOG"/>
    <property type="match status" value="1"/>
</dbReference>
<dbReference type="InterPro" id="IPR043565">
    <property type="entry name" value="PAX_fam"/>
</dbReference>
<reference evidence="14" key="1">
    <citation type="submission" date="2022-11" db="UniProtKB">
        <authorList>
            <consortium name="WormBaseParasite"/>
        </authorList>
    </citation>
    <scope>IDENTIFICATION</scope>
</reference>
<evidence type="ECO:0000313" key="14">
    <source>
        <dbReference type="WBParaSite" id="jg24862"/>
    </source>
</evidence>
<sequence>MSADACSFDINKILSSTGSNAVFLTNVLDEVSKYNTTSSSTTPAFSFTHIMGQGRINQLGGVFINGRPLPYHIRLQIIEMASQGIKPCQISRQLRVSHGCVSKILYRFAETGSISPGHIGQGHNALHCGKAGVSSTCRKQSNSLDEPTKTHRGTTVKQAIIHLHSNNPNLRPNELRRVLMQQNICSRSNAPSTSNILAVIQELSSNQTDRVLPAENEKSARGHLKHSINNILGDQNKCAETMTPTIPFQTTQRRSRTWFASEQLQILENAFNLNTYPDAKQREEIAQKTSLSEAKIQVGFSQGNIASLFFTFFSLA</sequence>
<dbReference type="Pfam" id="PF00292">
    <property type="entry name" value="PAX"/>
    <property type="match status" value="1"/>
</dbReference>
<evidence type="ECO:0000256" key="2">
    <source>
        <dbReference type="ARBA" id="ARBA00005733"/>
    </source>
</evidence>
<evidence type="ECO:0000256" key="3">
    <source>
        <dbReference type="ARBA" id="ARBA00022473"/>
    </source>
</evidence>
<proteinExistence type="inferred from homology"/>
<accession>A0A915E1D7</accession>
<keyword evidence="4" id="KW-0563">Paired box</keyword>
<dbReference type="SMART" id="SM00389">
    <property type="entry name" value="HOX"/>
    <property type="match status" value="1"/>
</dbReference>
<name>A0A915E1D7_9BILA</name>
<dbReference type="InterPro" id="IPR001356">
    <property type="entry name" value="HD"/>
</dbReference>
<keyword evidence="13" id="KW-1185">Reference proteome</keyword>
<evidence type="ECO:0000256" key="9">
    <source>
        <dbReference type="PROSITE-ProRule" id="PRU00108"/>
    </source>
</evidence>
<dbReference type="PROSITE" id="PS51057">
    <property type="entry name" value="PAIRED_2"/>
    <property type="match status" value="1"/>
</dbReference>
<dbReference type="Proteomes" id="UP000887574">
    <property type="component" value="Unplaced"/>
</dbReference>
<feature type="domain" description="Homeobox" evidence="11">
    <location>
        <begin position="250"/>
        <end position="300"/>
    </location>
</feature>